<dbReference type="GO" id="GO:0000976">
    <property type="term" value="F:transcription cis-regulatory region binding"/>
    <property type="evidence" value="ECO:0007669"/>
    <property type="project" value="TreeGrafter"/>
</dbReference>
<dbReference type="InterPro" id="IPR005119">
    <property type="entry name" value="LysR_subst-bd"/>
</dbReference>
<dbReference type="PANTHER" id="PTHR30126:SF39">
    <property type="entry name" value="HTH-TYPE TRANSCRIPTIONAL REGULATOR CYSL"/>
    <property type="match status" value="1"/>
</dbReference>
<dbReference type="GO" id="GO:0003700">
    <property type="term" value="F:DNA-binding transcription factor activity"/>
    <property type="evidence" value="ECO:0007669"/>
    <property type="project" value="InterPro"/>
</dbReference>
<dbReference type="InterPro" id="IPR036390">
    <property type="entry name" value="WH_DNA-bd_sf"/>
</dbReference>
<dbReference type="Pfam" id="PF00126">
    <property type="entry name" value="HTH_1"/>
    <property type="match status" value="1"/>
</dbReference>
<dbReference type="AlphaFoldDB" id="A0A7X0VET7"/>
<keyword evidence="2" id="KW-0805">Transcription regulation</keyword>
<accession>A0A7X0VET7</accession>
<evidence type="ECO:0000313" key="7">
    <source>
        <dbReference type="Proteomes" id="UP000547209"/>
    </source>
</evidence>
<evidence type="ECO:0000256" key="3">
    <source>
        <dbReference type="ARBA" id="ARBA00023125"/>
    </source>
</evidence>
<dbReference type="Gene3D" id="3.40.190.290">
    <property type="match status" value="1"/>
</dbReference>
<dbReference type="Proteomes" id="UP000547209">
    <property type="component" value="Unassembled WGS sequence"/>
</dbReference>
<feature type="domain" description="HTH lysR-type" evidence="5">
    <location>
        <begin position="1"/>
        <end position="57"/>
    </location>
</feature>
<evidence type="ECO:0000256" key="2">
    <source>
        <dbReference type="ARBA" id="ARBA00023015"/>
    </source>
</evidence>
<sequence>MDIQLQVFSAVAELRNFSRAAERLHMTQPAVSQHIRALEEALETRLLERNNKSVSLTRAGEIVLHHAREINGLYARMREMVDELTGSAHGPLAIGASYTFGEYMLPLTLARLHETYPEIAPSITIANTADIAERLRGRELDVGIVEGEEIGTGLDAVRLAEDEMVIAAGRQHPLAGRVKPASAQRLAEEPWMAREAGSGTRAAMDRMFAEWGVRPARLMELGSTQLIKETVEAGLGLTLQSRWALRKELGLGSLKLVPAPGLPVRRSFHVLLRKGDLRTRTMELFLRTLREETNKLLTEPTI</sequence>
<dbReference type="PANTHER" id="PTHR30126">
    <property type="entry name" value="HTH-TYPE TRANSCRIPTIONAL REGULATOR"/>
    <property type="match status" value="1"/>
</dbReference>
<dbReference type="EMBL" id="JACJVP010000005">
    <property type="protein sequence ID" value="MBB6669909.1"/>
    <property type="molecule type" value="Genomic_DNA"/>
</dbReference>
<dbReference type="FunFam" id="1.10.10.10:FF:000001">
    <property type="entry name" value="LysR family transcriptional regulator"/>
    <property type="match status" value="1"/>
</dbReference>
<protein>
    <submittedName>
        <fullName evidence="6">LysR family transcriptional regulator</fullName>
    </submittedName>
</protein>
<evidence type="ECO:0000256" key="1">
    <source>
        <dbReference type="ARBA" id="ARBA00009437"/>
    </source>
</evidence>
<dbReference type="CDD" id="cd08420">
    <property type="entry name" value="PBP2_CysL_like"/>
    <property type="match status" value="1"/>
</dbReference>
<dbReference type="PROSITE" id="PS50931">
    <property type="entry name" value="HTH_LYSR"/>
    <property type="match status" value="1"/>
</dbReference>
<organism evidence="6 7">
    <name type="scientific">Cohnella nanjingensis</name>
    <dbReference type="NCBI Taxonomy" id="1387779"/>
    <lineage>
        <taxon>Bacteria</taxon>
        <taxon>Bacillati</taxon>
        <taxon>Bacillota</taxon>
        <taxon>Bacilli</taxon>
        <taxon>Bacillales</taxon>
        <taxon>Paenibacillaceae</taxon>
        <taxon>Cohnella</taxon>
    </lineage>
</organism>
<keyword evidence="3" id="KW-0238">DNA-binding</keyword>
<dbReference type="InterPro" id="IPR000847">
    <property type="entry name" value="LysR_HTH_N"/>
</dbReference>
<evidence type="ECO:0000259" key="5">
    <source>
        <dbReference type="PROSITE" id="PS50931"/>
    </source>
</evidence>
<evidence type="ECO:0000313" key="6">
    <source>
        <dbReference type="EMBL" id="MBB6669909.1"/>
    </source>
</evidence>
<dbReference type="InterPro" id="IPR036388">
    <property type="entry name" value="WH-like_DNA-bd_sf"/>
</dbReference>
<evidence type="ECO:0000256" key="4">
    <source>
        <dbReference type="ARBA" id="ARBA00023163"/>
    </source>
</evidence>
<comment type="caution">
    <text evidence="6">The sequence shown here is derived from an EMBL/GenBank/DDBJ whole genome shotgun (WGS) entry which is preliminary data.</text>
</comment>
<dbReference type="SUPFAM" id="SSF53850">
    <property type="entry name" value="Periplasmic binding protein-like II"/>
    <property type="match status" value="1"/>
</dbReference>
<comment type="similarity">
    <text evidence="1">Belongs to the LysR transcriptional regulatory family.</text>
</comment>
<reference evidence="6 7" key="1">
    <citation type="submission" date="2020-08" db="EMBL/GenBank/DDBJ databases">
        <title>Cohnella phylogeny.</title>
        <authorList>
            <person name="Dunlap C."/>
        </authorList>
    </citation>
    <scope>NUCLEOTIDE SEQUENCE [LARGE SCALE GENOMIC DNA]</scope>
    <source>
        <strain evidence="6 7">DSM 28246</strain>
    </source>
</reference>
<keyword evidence="4" id="KW-0804">Transcription</keyword>
<dbReference type="RefSeq" id="WP_185141351.1">
    <property type="nucleotide sequence ID" value="NZ_JACJVP010000005.1"/>
</dbReference>
<gene>
    <name evidence="6" type="ORF">H7C19_04315</name>
</gene>
<dbReference type="PRINTS" id="PR00039">
    <property type="entry name" value="HTHLYSR"/>
</dbReference>
<dbReference type="Gene3D" id="1.10.10.10">
    <property type="entry name" value="Winged helix-like DNA-binding domain superfamily/Winged helix DNA-binding domain"/>
    <property type="match status" value="1"/>
</dbReference>
<keyword evidence="7" id="KW-1185">Reference proteome</keyword>
<name>A0A7X0VET7_9BACL</name>
<dbReference type="Pfam" id="PF03466">
    <property type="entry name" value="LysR_substrate"/>
    <property type="match status" value="1"/>
</dbReference>
<proteinExistence type="inferred from homology"/>
<dbReference type="SUPFAM" id="SSF46785">
    <property type="entry name" value="Winged helix' DNA-binding domain"/>
    <property type="match status" value="1"/>
</dbReference>